<reference evidence="1 2" key="1">
    <citation type="submission" date="2018-06" db="EMBL/GenBank/DDBJ databases">
        <title>Carbapenemase-producing Enterobacteriaceae present in wastewater treatment plant effluent and nearby surface waters in the US.</title>
        <authorList>
            <person name="Mathys D.A."/>
            <person name="Mollenkopf D.F."/>
            <person name="Feicht S.M."/>
            <person name="Adams R.J."/>
            <person name="Albers A.L."/>
            <person name="Grooters S.V."/>
            <person name="Stuever D.M."/>
            <person name="Daniels J.B."/>
            <person name="Wittum T.E."/>
        </authorList>
    </citation>
    <scope>NUCLEOTIDE SEQUENCE [LARGE SCALE GENOMIC DNA]</scope>
    <source>
        <strain evidence="1 2">GEO_23_Down_A</strain>
    </source>
</reference>
<comment type="caution">
    <text evidence="1">The sequence shown here is derived from an EMBL/GenBank/DDBJ whole genome shotgun (WGS) entry which is preliminary data.</text>
</comment>
<dbReference type="PANTHER" id="PTHR34319">
    <property type="entry name" value="MAJOR EXPORTED PROTEIN"/>
    <property type="match status" value="1"/>
</dbReference>
<accession>A0AB37VQ86</accession>
<name>A0AB37VQ86_ENTCL</name>
<dbReference type="RefSeq" id="WP_128338655.1">
    <property type="nucleotide sequence ID" value="NZ_QKPI01000001.1"/>
</dbReference>
<protein>
    <submittedName>
        <fullName evidence="1">Uncharacterized protein</fullName>
    </submittedName>
</protein>
<dbReference type="EMBL" id="QKPI01000001">
    <property type="protein sequence ID" value="RWT85008.1"/>
    <property type="molecule type" value="Genomic_DNA"/>
</dbReference>
<proteinExistence type="predicted"/>
<sequence>MLHHNQAMSLEDIYLEDIPYIIHPDTAAGDLANTALPNRIIQEWNLPQGYTRFVSQYKSYHWQHPWMAYRDTLDDIKSGKLVLLRKDISGYAISGVLTTSGDLRNDLPLFLQTRLRHILSRQLKRPGYQVSHAAPAQHAQAAKTINSKTAGRLLAAGGIYNGNIEGFRQTAQQLGGDAPAGYDQVMDNKGLIIAGTSVAAGLGLGRLGTASELSNLHVLGKVEGEYSMIKPGPLPKELAETFSGGTYKEITLSTDTSFYRGGIEGRPLGQFFGYEQPQGVLQTRIDKALLPKWPTGGESPLDSYHEIQIPAGTKVYVGEVGYQTDLYSGGSEQVVVPTPWKIPGVKILGSGGLR</sequence>
<gene>
    <name evidence="1" type="ORF">DN595_01175</name>
</gene>
<evidence type="ECO:0000313" key="1">
    <source>
        <dbReference type="EMBL" id="RWT85008.1"/>
    </source>
</evidence>
<dbReference type="InterPro" id="IPR052947">
    <property type="entry name" value="T6SS_Hcp1_domain"/>
</dbReference>
<dbReference type="AlphaFoldDB" id="A0AB37VQ86"/>
<evidence type="ECO:0000313" key="2">
    <source>
        <dbReference type="Proteomes" id="UP000289016"/>
    </source>
</evidence>
<dbReference type="Proteomes" id="UP000289016">
    <property type="component" value="Unassembled WGS sequence"/>
</dbReference>
<dbReference type="PANTHER" id="PTHR34319:SF7">
    <property type="entry name" value="HNH ENDONUCLEASE DOMAIN-CONTAINING PROTEIN"/>
    <property type="match status" value="1"/>
</dbReference>
<organism evidence="1 2">
    <name type="scientific">Enterobacter cloacae</name>
    <dbReference type="NCBI Taxonomy" id="550"/>
    <lineage>
        <taxon>Bacteria</taxon>
        <taxon>Pseudomonadati</taxon>
        <taxon>Pseudomonadota</taxon>
        <taxon>Gammaproteobacteria</taxon>
        <taxon>Enterobacterales</taxon>
        <taxon>Enterobacteriaceae</taxon>
        <taxon>Enterobacter</taxon>
        <taxon>Enterobacter cloacae complex</taxon>
    </lineage>
</organism>